<gene>
    <name evidence="16" type="ORF">ACAOBT_LOCUS9429</name>
</gene>
<comment type="caution">
    <text evidence="16">The sequence shown here is derived from an EMBL/GenBank/DDBJ whole genome shotgun (WGS) entry which is preliminary data.</text>
</comment>
<evidence type="ECO:0000256" key="9">
    <source>
        <dbReference type="ARBA" id="ARBA00022824"/>
    </source>
</evidence>
<dbReference type="Pfam" id="PF05404">
    <property type="entry name" value="TRAP-delta"/>
    <property type="match status" value="1"/>
</dbReference>
<feature type="transmembrane region" description="Helical" evidence="15">
    <location>
        <begin position="126"/>
        <end position="148"/>
    </location>
</feature>
<dbReference type="PANTHER" id="PTHR12731">
    <property type="entry name" value="TRANSLOCON-ASSOCIATED PROTEIN, DELTA SUBUNIT"/>
    <property type="match status" value="1"/>
</dbReference>
<evidence type="ECO:0000256" key="1">
    <source>
        <dbReference type="ARBA" id="ARBA00002838"/>
    </source>
</evidence>
<evidence type="ECO:0000256" key="5">
    <source>
        <dbReference type="ARBA" id="ARBA00014387"/>
    </source>
</evidence>
<keyword evidence="8" id="KW-0732">Signal</keyword>
<evidence type="ECO:0000256" key="4">
    <source>
        <dbReference type="ARBA" id="ARBA00011819"/>
    </source>
</evidence>
<evidence type="ECO:0000256" key="12">
    <source>
        <dbReference type="ARBA" id="ARBA00023136"/>
    </source>
</evidence>
<proteinExistence type="inferred from homology"/>
<keyword evidence="10" id="KW-0832">Ubl conjugation</keyword>
<evidence type="ECO:0000256" key="13">
    <source>
        <dbReference type="ARBA" id="ARBA00023157"/>
    </source>
</evidence>
<evidence type="ECO:0000256" key="8">
    <source>
        <dbReference type="ARBA" id="ARBA00022729"/>
    </source>
</evidence>
<keyword evidence="12 15" id="KW-0472">Membrane</keyword>
<reference evidence="16" key="1">
    <citation type="submission" date="2022-03" db="EMBL/GenBank/DDBJ databases">
        <authorList>
            <person name="Sayadi A."/>
        </authorList>
    </citation>
    <scope>NUCLEOTIDE SEQUENCE</scope>
</reference>
<evidence type="ECO:0000256" key="14">
    <source>
        <dbReference type="ARBA" id="ARBA00031791"/>
    </source>
</evidence>
<name>A0A9P0PA03_ACAOB</name>
<dbReference type="OrthoDB" id="10055808at2759"/>
<dbReference type="AlphaFoldDB" id="A0A9P0PA03"/>
<keyword evidence="6" id="KW-1017">Isopeptide bond</keyword>
<accession>A0A9P0PA03</accession>
<evidence type="ECO:0000256" key="6">
    <source>
        <dbReference type="ARBA" id="ARBA00022499"/>
    </source>
</evidence>
<keyword evidence="17" id="KW-1185">Reference proteome</keyword>
<dbReference type="GO" id="GO:0005789">
    <property type="term" value="C:endoplasmic reticulum membrane"/>
    <property type="evidence" value="ECO:0007669"/>
    <property type="project" value="UniProtKB-SubCell"/>
</dbReference>
<comment type="function">
    <text evidence="1">TRAP proteins are part of a complex whose function is to bind calcium to the ER membrane and thereby regulate the retention of ER resident proteins.</text>
</comment>
<evidence type="ECO:0000313" key="16">
    <source>
        <dbReference type="EMBL" id="CAH1971465.1"/>
    </source>
</evidence>
<comment type="subunit">
    <text evidence="4">Heterotetramer of TRAP-alpha, TRAP-beta, TRAP-delta and TRAP-gamma.</text>
</comment>
<dbReference type="InterPro" id="IPR008855">
    <property type="entry name" value="TRAP-delta"/>
</dbReference>
<evidence type="ECO:0000256" key="11">
    <source>
        <dbReference type="ARBA" id="ARBA00022989"/>
    </source>
</evidence>
<comment type="subcellular location">
    <subcellularLocation>
        <location evidence="2">Endoplasmic reticulum membrane</location>
        <topology evidence="2">Single-pass type I membrane protein</topology>
    </subcellularLocation>
</comment>
<keyword evidence="7 15" id="KW-0812">Transmembrane</keyword>
<sequence length="156" mass="17192">MCLNISIAEHCQNPQIISTSYTTQDATILKHVAYIANFYVKCKKGEAGNLYAVLENNITPVASVGEGKYQVSWTEDIKTSKTGDITVNIYDEVGYSSVRKALRAGENLFTVPVFAKIVINHPGVYAGPWFSCEFLAVGFSVVIAYMAIHFRSKLLS</sequence>
<organism evidence="16 17">
    <name type="scientific">Acanthoscelides obtectus</name>
    <name type="common">Bean weevil</name>
    <name type="synonym">Bruchus obtectus</name>
    <dbReference type="NCBI Taxonomy" id="200917"/>
    <lineage>
        <taxon>Eukaryota</taxon>
        <taxon>Metazoa</taxon>
        <taxon>Ecdysozoa</taxon>
        <taxon>Arthropoda</taxon>
        <taxon>Hexapoda</taxon>
        <taxon>Insecta</taxon>
        <taxon>Pterygota</taxon>
        <taxon>Neoptera</taxon>
        <taxon>Endopterygota</taxon>
        <taxon>Coleoptera</taxon>
        <taxon>Polyphaga</taxon>
        <taxon>Cucujiformia</taxon>
        <taxon>Chrysomeloidea</taxon>
        <taxon>Chrysomelidae</taxon>
        <taxon>Bruchinae</taxon>
        <taxon>Bruchini</taxon>
        <taxon>Acanthoscelides</taxon>
    </lineage>
</organism>
<evidence type="ECO:0000256" key="7">
    <source>
        <dbReference type="ARBA" id="ARBA00022692"/>
    </source>
</evidence>
<keyword evidence="9" id="KW-0256">Endoplasmic reticulum</keyword>
<evidence type="ECO:0000256" key="10">
    <source>
        <dbReference type="ARBA" id="ARBA00022843"/>
    </source>
</evidence>
<dbReference type="Proteomes" id="UP001152888">
    <property type="component" value="Unassembled WGS sequence"/>
</dbReference>
<dbReference type="EMBL" id="CAKOFQ010006786">
    <property type="protein sequence ID" value="CAH1971465.1"/>
    <property type="molecule type" value="Genomic_DNA"/>
</dbReference>
<evidence type="ECO:0000256" key="3">
    <source>
        <dbReference type="ARBA" id="ARBA00009294"/>
    </source>
</evidence>
<protein>
    <recommendedName>
        <fullName evidence="5">Translocon-associated protein subunit delta</fullName>
    </recommendedName>
    <alternativeName>
        <fullName evidence="14">Signal sequence receptor subunit delta</fullName>
    </alternativeName>
</protein>
<evidence type="ECO:0000313" key="17">
    <source>
        <dbReference type="Proteomes" id="UP001152888"/>
    </source>
</evidence>
<keyword evidence="13" id="KW-1015">Disulfide bond</keyword>
<keyword evidence="11 15" id="KW-1133">Transmembrane helix</keyword>
<dbReference type="PANTHER" id="PTHR12731:SF1">
    <property type="entry name" value="TRANSLOCON-ASSOCIATED PROTEIN SUBUNIT DELTA"/>
    <property type="match status" value="1"/>
</dbReference>
<evidence type="ECO:0000256" key="15">
    <source>
        <dbReference type="SAM" id="Phobius"/>
    </source>
</evidence>
<comment type="similarity">
    <text evidence="3">Belongs to the TRAP-delta family.</text>
</comment>
<evidence type="ECO:0000256" key="2">
    <source>
        <dbReference type="ARBA" id="ARBA00004115"/>
    </source>
</evidence>